<feature type="compositionally biased region" description="Basic residues" evidence="1">
    <location>
        <begin position="145"/>
        <end position="156"/>
    </location>
</feature>
<evidence type="ECO:0000256" key="1">
    <source>
        <dbReference type="SAM" id="MobiDB-lite"/>
    </source>
</evidence>
<keyword evidence="3" id="KW-1185">Reference proteome</keyword>
<sequence length="156" mass="17377">MQENRIDLSINAEEETQVNDALQVLENVLMPKLIVLEKSEKNELLRMGDKSVAFVDKSLEIAKQDTALLDAFVDIPALEKDVDAISRLRALSFKVECIASAIDDSKALAGHEAYNTSLMVYSLMKNAAKMGHPGAKEKVTELKQRFPRTRTKKASE</sequence>
<evidence type="ECO:0000313" key="2">
    <source>
        <dbReference type="EMBL" id="MBK3519542.1"/>
    </source>
</evidence>
<name>A0ABS1HPD6_9BACT</name>
<comment type="caution">
    <text evidence="2">The sequence shown here is derived from an EMBL/GenBank/DDBJ whole genome shotgun (WGS) entry which is preliminary data.</text>
</comment>
<feature type="region of interest" description="Disordered" evidence="1">
    <location>
        <begin position="133"/>
        <end position="156"/>
    </location>
</feature>
<dbReference type="EMBL" id="JAENRR010000075">
    <property type="protein sequence ID" value="MBK3519542.1"/>
    <property type="molecule type" value="Genomic_DNA"/>
</dbReference>
<dbReference type="Proteomes" id="UP000605676">
    <property type="component" value="Unassembled WGS sequence"/>
</dbReference>
<dbReference type="RefSeq" id="WP_200466761.1">
    <property type="nucleotide sequence ID" value="NZ_JAENRR010000075.1"/>
</dbReference>
<accession>A0ABS1HPD6</accession>
<protein>
    <submittedName>
        <fullName evidence="2">Uncharacterized protein</fullName>
    </submittedName>
</protein>
<reference evidence="2 3" key="1">
    <citation type="submission" date="2021-01" db="EMBL/GenBank/DDBJ databases">
        <title>Carboxyliciviraga sp.nov., isolated from coastal sediments.</title>
        <authorList>
            <person name="Lu D."/>
            <person name="Zhang T."/>
        </authorList>
    </citation>
    <scope>NUCLEOTIDE SEQUENCE [LARGE SCALE GENOMIC DNA]</scope>
    <source>
        <strain evidence="2 3">N1Y132</strain>
    </source>
</reference>
<proteinExistence type="predicted"/>
<evidence type="ECO:0000313" key="3">
    <source>
        <dbReference type="Proteomes" id="UP000605676"/>
    </source>
</evidence>
<gene>
    <name evidence="2" type="ORF">JIV24_19515</name>
</gene>
<feature type="compositionally biased region" description="Basic and acidic residues" evidence="1">
    <location>
        <begin position="134"/>
        <end position="144"/>
    </location>
</feature>
<organism evidence="2 3">
    <name type="scientific">Carboxylicivirga marina</name>
    <dbReference type="NCBI Taxonomy" id="2800988"/>
    <lineage>
        <taxon>Bacteria</taxon>
        <taxon>Pseudomonadati</taxon>
        <taxon>Bacteroidota</taxon>
        <taxon>Bacteroidia</taxon>
        <taxon>Marinilabiliales</taxon>
        <taxon>Marinilabiliaceae</taxon>
        <taxon>Carboxylicivirga</taxon>
    </lineage>
</organism>